<reference evidence="1" key="1">
    <citation type="journal article" date="2015" name="PeerJ">
        <title>First genomic representation of candidate bacterial phylum KSB3 points to enhanced environmental sensing as a trigger of wastewater bulking.</title>
        <authorList>
            <person name="Sekiguchi Y."/>
            <person name="Ohashi A."/>
            <person name="Parks D.H."/>
            <person name="Yamauchi T."/>
            <person name="Tyson G.W."/>
            <person name="Hugenholtz P."/>
        </authorList>
    </citation>
    <scope>NUCLEOTIDE SEQUENCE [LARGE SCALE GENOMIC DNA]</scope>
</reference>
<dbReference type="EMBL" id="DF820465">
    <property type="protein sequence ID" value="GAK57022.1"/>
    <property type="molecule type" value="Genomic_DNA"/>
</dbReference>
<accession>A0A081BXG7</accession>
<protein>
    <submittedName>
        <fullName evidence="1">Uncharacterized protein</fullName>
    </submittedName>
</protein>
<sequence length="50" mass="5753">MNGRSPDAMNIRCSAKLQFRTSLTAAKLEFRATFSKEKSQRQTKFQASRQ</sequence>
<dbReference type="HOGENOM" id="CLU_214755_0_0_0"/>
<proteinExistence type="predicted"/>
<evidence type="ECO:0000313" key="1">
    <source>
        <dbReference type="EMBL" id="GAK57022.1"/>
    </source>
</evidence>
<keyword evidence="2" id="KW-1185">Reference proteome</keyword>
<evidence type="ECO:0000313" key="2">
    <source>
        <dbReference type="Proteomes" id="UP000030661"/>
    </source>
</evidence>
<dbReference type="AlphaFoldDB" id="A0A081BXG7"/>
<gene>
    <name evidence="1" type="ORF">U27_03986</name>
</gene>
<organism evidence="1">
    <name type="scientific">Vecturithrix granuli</name>
    <dbReference type="NCBI Taxonomy" id="1499967"/>
    <lineage>
        <taxon>Bacteria</taxon>
        <taxon>Candidatus Moduliflexota</taxon>
        <taxon>Candidatus Vecturitrichia</taxon>
        <taxon>Candidatus Vecturitrichales</taxon>
        <taxon>Candidatus Vecturitrichaceae</taxon>
        <taxon>Candidatus Vecturithrix</taxon>
    </lineage>
</organism>
<dbReference type="Proteomes" id="UP000030661">
    <property type="component" value="Unassembled WGS sequence"/>
</dbReference>
<name>A0A081BXG7_VECG1</name>